<dbReference type="Gene3D" id="3.40.50.410">
    <property type="entry name" value="von Willebrand factor, type A domain"/>
    <property type="match status" value="1"/>
</dbReference>
<dbReference type="SUPFAM" id="SSF53300">
    <property type="entry name" value="vWA-like"/>
    <property type="match status" value="1"/>
</dbReference>
<reference evidence="2" key="1">
    <citation type="submission" date="2016-10" db="EMBL/GenBank/DDBJ databases">
        <authorList>
            <person name="Varghese N."/>
            <person name="Submissions S."/>
        </authorList>
    </citation>
    <scope>NUCLEOTIDE SEQUENCE [LARGE SCALE GENOMIC DNA]</scope>
    <source>
        <strain evidence="2">DSM 10146</strain>
    </source>
</reference>
<dbReference type="STRING" id="282683.SAMN04488105_107236"/>
<dbReference type="OrthoDB" id="8456929at2"/>
<keyword evidence="2" id="KW-1185">Reference proteome</keyword>
<evidence type="ECO:0000313" key="1">
    <source>
        <dbReference type="EMBL" id="SDE78169.1"/>
    </source>
</evidence>
<evidence type="ECO:0000313" key="2">
    <source>
        <dbReference type="Proteomes" id="UP000198994"/>
    </source>
</evidence>
<name>A0A1G7FQY5_9RHOB</name>
<sequence>MTLPELILLRPLWLLGLPLALAAGVVVARRADGMAAWRAVIDPDLLEAMRHRGQVSPPRSGPDPWLMALSLALLCTGLAGPASRDPDAPVLRNRDALMVLFDLSPSMTGGGGLDDAQAAVSLLIDRGEARPTGLIVYGGESFLASVPSEDPQMLQGMIAVADAETLPVGGSRPDRALTMARGILRDAASLAPDVVLVSDGGGMGPVAEDVARQMATDGVRISGIFVPQEAPAYGLPDARPGALQAVVAAGGGAMVSASEVAAIDALLPARRGPERDAADLRALQYRDLGPWLAALALLPLALLFRRRQA</sequence>
<proteinExistence type="predicted"/>
<dbReference type="AlphaFoldDB" id="A0A1G7FQY5"/>
<dbReference type="CDD" id="cd00198">
    <property type="entry name" value="vWFA"/>
    <property type="match status" value="1"/>
</dbReference>
<accession>A0A1G7FQY5</accession>
<organism evidence="1 2">
    <name type="scientific">Salipiger thiooxidans</name>
    <dbReference type="NCBI Taxonomy" id="282683"/>
    <lineage>
        <taxon>Bacteria</taxon>
        <taxon>Pseudomonadati</taxon>
        <taxon>Pseudomonadota</taxon>
        <taxon>Alphaproteobacteria</taxon>
        <taxon>Rhodobacterales</taxon>
        <taxon>Roseobacteraceae</taxon>
        <taxon>Salipiger</taxon>
    </lineage>
</organism>
<gene>
    <name evidence="1" type="ORF">SAMN04488105_107236</name>
</gene>
<dbReference type="InterPro" id="IPR036465">
    <property type="entry name" value="vWFA_dom_sf"/>
</dbReference>
<protein>
    <submittedName>
        <fullName evidence="1">Ca-activated chloride channel family protein</fullName>
    </submittedName>
</protein>
<dbReference type="RefSeq" id="WP_089959607.1">
    <property type="nucleotide sequence ID" value="NZ_FNAV01000007.1"/>
</dbReference>
<dbReference type="EMBL" id="FNAV01000007">
    <property type="protein sequence ID" value="SDE78169.1"/>
    <property type="molecule type" value="Genomic_DNA"/>
</dbReference>
<dbReference type="Proteomes" id="UP000198994">
    <property type="component" value="Unassembled WGS sequence"/>
</dbReference>